<dbReference type="GO" id="GO:0010181">
    <property type="term" value="F:FMN binding"/>
    <property type="evidence" value="ECO:0007669"/>
    <property type="project" value="InterPro"/>
</dbReference>
<evidence type="ECO:0000313" key="3">
    <source>
        <dbReference type="EMBL" id="ERF59502.1"/>
    </source>
</evidence>
<keyword evidence="6" id="KW-1185">Reference proteome</keyword>
<protein>
    <submittedName>
        <fullName evidence="3">Flavodoxin</fullName>
    </submittedName>
</protein>
<feature type="chain" id="PRO_5004631938" evidence="1">
    <location>
        <begin position="22"/>
        <end position="198"/>
    </location>
</feature>
<organism evidence="3 5">
    <name type="scientific">Treponema socranskii subsp. socranskii VPI DR56BR1116 = ATCC 35536</name>
    <dbReference type="NCBI Taxonomy" id="1125725"/>
    <lineage>
        <taxon>Bacteria</taxon>
        <taxon>Pseudomonadati</taxon>
        <taxon>Spirochaetota</taxon>
        <taxon>Spirochaetia</taxon>
        <taxon>Spirochaetales</taxon>
        <taxon>Treponemataceae</taxon>
        <taxon>Treponema</taxon>
    </lineage>
</organism>
<comment type="caution">
    <text evidence="3">The sequence shown here is derived from an EMBL/GenBank/DDBJ whole genome shotgun (WGS) entry which is preliminary data.</text>
</comment>
<dbReference type="Proteomes" id="UP000016646">
    <property type="component" value="Unassembled WGS sequence"/>
</dbReference>
<dbReference type="PATRIC" id="fig|1125725.3.peg.2605"/>
<dbReference type="EMBL" id="AUZJ01000069">
    <property type="protein sequence ID" value="ERF59502.1"/>
    <property type="molecule type" value="Genomic_DNA"/>
</dbReference>
<keyword evidence="1" id="KW-0732">Signal</keyword>
<dbReference type="Pfam" id="PF12682">
    <property type="entry name" value="Flavodoxin_4"/>
    <property type="match status" value="1"/>
</dbReference>
<dbReference type="Gene3D" id="3.40.50.360">
    <property type="match status" value="1"/>
</dbReference>
<dbReference type="OrthoDB" id="9806505at2"/>
<dbReference type="RefSeq" id="WP_021331580.1">
    <property type="nucleotide sequence ID" value="NZ_AUZJ01000069.1"/>
</dbReference>
<reference evidence="5 6" key="1">
    <citation type="submission" date="2013-08" db="EMBL/GenBank/DDBJ databases">
        <authorList>
            <person name="Durkin A.S."/>
            <person name="Haft D.R."/>
            <person name="McCorrison J."/>
            <person name="Torralba M."/>
            <person name="Gillis M."/>
            <person name="Haft D.H."/>
            <person name="Methe B."/>
            <person name="Sutton G."/>
            <person name="Nelson K.E."/>
        </authorList>
    </citation>
    <scope>NUCLEOTIDE SEQUENCE [LARGE SCALE GENOMIC DNA]</scope>
    <source>
        <strain evidence="4 6">ATCC 35536</strain>
        <strain evidence="3 5">VPI DR56BR1116</strain>
    </source>
</reference>
<evidence type="ECO:0000313" key="4">
    <source>
        <dbReference type="EMBL" id="ERK04868.1"/>
    </source>
</evidence>
<dbReference type="AlphaFoldDB" id="U2LKB2"/>
<evidence type="ECO:0000259" key="2">
    <source>
        <dbReference type="Pfam" id="PF12682"/>
    </source>
</evidence>
<accession>U2LKB2</accession>
<dbReference type="PANTHER" id="PTHR39201:SF1">
    <property type="entry name" value="FLAVODOXIN-LIKE DOMAIN-CONTAINING PROTEIN"/>
    <property type="match status" value="1"/>
</dbReference>
<dbReference type="STRING" id="1125725.HMPREF1325_1467"/>
<feature type="signal peptide" evidence="1">
    <location>
        <begin position="1"/>
        <end position="21"/>
    </location>
</feature>
<evidence type="ECO:0000313" key="5">
    <source>
        <dbReference type="Proteomes" id="UP000016412"/>
    </source>
</evidence>
<proteinExistence type="predicted"/>
<dbReference type="Proteomes" id="UP000016412">
    <property type="component" value="Unassembled WGS sequence"/>
</dbReference>
<gene>
    <name evidence="4" type="ORF">HMPREF0860_0960</name>
    <name evidence="3" type="ORF">HMPREF1325_1467</name>
</gene>
<dbReference type="SUPFAM" id="SSF52218">
    <property type="entry name" value="Flavoproteins"/>
    <property type="match status" value="1"/>
</dbReference>
<feature type="domain" description="Flavodoxin-like" evidence="2">
    <location>
        <begin position="44"/>
        <end position="178"/>
    </location>
</feature>
<dbReference type="EMBL" id="AVQI01000009">
    <property type="protein sequence ID" value="ERK04868.1"/>
    <property type="molecule type" value="Genomic_DNA"/>
</dbReference>
<dbReference type="InterPro" id="IPR008254">
    <property type="entry name" value="Flavodoxin/NO_synth"/>
</dbReference>
<name>U2LKB2_TRESO</name>
<evidence type="ECO:0000313" key="6">
    <source>
        <dbReference type="Proteomes" id="UP000016646"/>
    </source>
</evidence>
<evidence type="ECO:0000256" key="1">
    <source>
        <dbReference type="SAM" id="SignalP"/>
    </source>
</evidence>
<dbReference type="PANTHER" id="PTHR39201">
    <property type="entry name" value="EXPORTED PROTEIN-RELATED"/>
    <property type="match status" value="1"/>
</dbReference>
<dbReference type="InterPro" id="IPR029039">
    <property type="entry name" value="Flavoprotein-like_sf"/>
</dbReference>
<sequence length="198" mass="22224">MNKIKIIAAFVLVFAAAGIQAQPKERKSLVVYFSRADENSKVGYVAEGNTAIIAKLIAQKMHADIFEIVPEKPYPADYASCIAYVKEEQRKNVRPAYKGGIDISPYDTIFIGYPIWWGDLPPVVYTFIEEHDMDGKMIIPFCTHEGSGMAGTARVFRRMFKHSTVNSGISILGHIAQNDRHKADIAVTTWLKLTLRFI</sequence>
<dbReference type="eggNOG" id="COG0716">
    <property type="taxonomic scope" value="Bacteria"/>
</dbReference>